<accession>A0AAE2V973</accession>
<evidence type="ECO:0000313" key="1">
    <source>
        <dbReference type="EMBL" id="MBK1856602.1"/>
    </source>
</evidence>
<dbReference type="RefSeq" id="WP_309491222.1">
    <property type="nucleotide sequence ID" value="NZ_JAENIG010000028.1"/>
</dbReference>
<reference evidence="1" key="1">
    <citation type="submission" date="2021-01" db="EMBL/GenBank/DDBJ databases">
        <title>Modified the classification status of verrucomicrobia.</title>
        <authorList>
            <person name="Feng X."/>
        </authorList>
    </citation>
    <scope>NUCLEOTIDE SEQUENCE</scope>
    <source>
        <strain evidence="1">5K15</strain>
    </source>
</reference>
<name>A0AAE2V973_9BACT</name>
<keyword evidence="2" id="KW-1185">Reference proteome</keyword>
<gene>
    <name evidence="1" type="ORF">JIN83_16665</name>
</gene>
<organism evidence="1 2">
    <name type="scientific">Oceaniferula flava</name>
    <dbReference type="NCBI Taxonomy" id="2800421"/>
    <lineage>
        <taxon>Bacteria</taxon>
        <taxon>Pseudomonadati</taxon>
        <taxon>Verrucomicrobiota</taxon>
        <taxon>Verrucomicrobiia</taxon>
        <taxon>Verrucomicrobiales</taxon>
        <taxon>Verrucomicrobiaceae</taxon>
        <taxon>Oceaniferula</taxon>
    </lineage>
</organism>
<dbReference type="EMBL" id="JAENIG010000028">
    <property type="protein sequence ID" value="MBK1856602.1"/>
    <property type="molecule type" value="Genomic_DNA"/>
</dbReference>
<comment type="caution">
    <text evidence="1">The sequence shown here is derived from an EMBL/GenBank/DDBJ whole genome shotgun (WGS) entry which is preliminary data.</text>
</comment>
<sequence>MNFLRKRKPYDWKREQQRLWEDLVPDSGQAESLQGELLRIACKLTDQAYRNGNMNWDDEHEIMWRFISEKIGSDVIFTQKEQCLIKEKVEEIIRDQECPDLSGDGSPYYLITEKVVDWCMAYPKLIPHDENSDLMR</sequence>
<dbReference type="Proteomes" id="UP000634206">
    <property type="component" value="Unassembled WGS sequence"/>
</dbReference>
<protein>
    <submittedName>
        <fullName evidence="1">Uncharacterized protein</fullName>
    </submittedName>
</protein>
<evidence type="ECO:0000313" key="2">
    <source>
        <dbReference type="Proteomes" id="UP000634206"/>
    </source>
</evidence>
<dbReference type="AlphaFoldDB" id="A0AAE2V973"/>
<proteinExistence type="predicted"/>